<dbReference type="SUPFAM" id="SSF52317">
    <property type="entry name" value="Class I glutamine amidotransferase-like"/>
    <property type="match status" value="1"/>
</dbReference>
<gene>
    <name evidence="4" type="ORF">DSAG12_01155</name>
</gene>
<dbReference type="AlphaFoldDB" id="A0A5B9D998"/>
<organism evidence="4 5">
    <name type="scientific">Promethearchaeum syntrophicum</name>
    <dbReference type="NCBI Taxonomy" id="2594042"/>
    <lineage>
        <taxon>Archaea</taxon>
        <taxon>Promethearchaeati</taxon>
        <taxon>Promethearchaeota</taxon>
        <taxon>Promethearchaeia</taxon>
        <taxon>Promethearchaeales</taxon>
        <taxon>Promethearchaeaceae</taxon>
        <taxon>Promethearchaeum</taxon>
    </lineage>
</organism>
<dbReference type="InterPro" id="IPR039975">
    <property type="entry name" value="IFT52"/>
</dbReference>
<evidence type="ECO:0000259" key="3">
    <source>
        <dbReference type="Pfam" id="PF23355"/>
    </source>
</evidence>
<reference evidence="4 5" key="2">
    <citation type="journal article" date="2024" name="Int. J. Syst. Evol. Microbiol.">
        <title>Promethearchaeum syntrophicum gen. nov., sp. nov., an anaerobic, obligately syntrophic archaeon, the first isolate of the lineage 'Asgard' archaea, and proposal of the new archaeal phylum Promethearchaeota phyl. nov. and kingdom Promethearchaeati regn. nov.</title>
        <authorList>
            <person name="Imachi H."/>
            <person name="Nobu M.K."/>
            <person name="Kato S."/>
            <person name="Takaki Y."/>
            <person name="Miyazaki M."/>
            <person name="Miyata M."/>
            <person name="Ogawara M."/>
            <person name="Saito Y."/>
            <person name="Sakai S."/>
            <person name="Tahara Y.O."/>
            <person name="Takano Y."/>
            <person name="Tasumi E."/>
            <person name="Uematsu K."/>
            <person name="Yoshimura T."/>
            <person name="Itoh T."/>
            <person name="Ohkuma M."/>
            <person name="Takai K."/>
        </authorList>
    </citation>
    <scope>NUCLEOTIDE SEQUENCE [LARGE SCALE GENOMIC DNA]</scope>
    <source>
        <strain evidence="4 5">MK-D1</strain>
    </source>
</reference>
<accession>A0A5B9D998</accession>
<keyword evidence="1" id="KW-0175">Coiled coil</keyword>
<feature type="region of interest" description="Disordered" evidence="2">
    <location>
        <begin position="331"/>
        <end position="370"/>
    </location>
</feature>
<feature type="coiled-coil region" evidence="1">
    <location>
        <begin position="400"/>
        <end position="469"/>
    </location>
</feature>
<feature type="compositionally biased region" description="Basic and acidic residues" evidence="2">
    <location>
        <begin position="355"/>
        <end position="365"/>
    </location>
</feature>
<dbReference type="PANTHER" id="PTHR12969">
    <property type="entry name" value="NGD5/OSM-6/IFT52"/>
    <property type="match status" value="1"/>
</dbReference>
<feature type="domain" description="IFT52 GIFT" evidence="3">
    <location>
        <begin position="4"/>
        <end position="116"/>
    </location>
</feature>
<sequence>MIYVAFDEAHKERGNLSTNFKSLSSMLNENEFTCYPYAEFPIAKNNLAPFDILVLGCPDNAKFSKLEIDTIKNWVLTEGGGLLMLSHAGGDKGRRSNLSELSEQFGIIFENDQVLDNVNNMGVENLPLITNFGFPHPITEEISSICYRAGCSLTISNMSVTPVVSSSADSEPVESPLILSTEMGEGRIVAIGSYEMFRDKISGGFNEGSHAQLILNIFNWLKTSKREKIRSEGGAATTQNGYQEGVTTEETKLPLENIDQNQVSQYANIPLKSYQSDVKIVSNVELVKAFEGIVTDFYSFKDRMLKEFENLQTNLSNLVGAVIASEEDFANVSHPTPPEDSLNLTPPPSTSTNNNKHDENDEEVKISTPTDYSSINEKSIELGIEKEKFQAEKQSKIEANLKLKKTKEEVDAEIESLRNKLNSIKNLTSFVEKKFSSGKLSKKNYDKQTKKLSTDLKETQNKIDELTQELKDM</sequence>
<dbReference type="InterPro" id="IPR055458">
    <property type="entry name" value="IFT52_GIFT"/>
</dbReference>
<dbReference type="InterPro" id="IPR029062">
    <property type="entry name" value="Class_I_gatase-like"/>
</dbReference>
<name>A0A5B9D998_9ARCH</name>
<keyword evidence="5" id="KW-1185">Reference proteome</keyword>
<dbReference type="KEGG" id="psyt:DSAG12_01155"/>
<dbReference type="PANTHER" id="PTHR12969:SF7">
    <property type="entry name" value="INTRAFLAGELLAR TRANSPORT PROTEIN 52 HOMOLOG"/>
    <property type="match status" value="1"/>
</dbReference>
<proteinExistence type="predicted"/>
<reference evidence="4 5" key="1">
    <citation type="journal article" date="2020" name="Nature">
        <title>Isolation of an archaeon at the prokaryote-eukaryote interface.</title>
        <authorList>
            <person name="Imachi H."/>
            <person name="Nobu M.K."/>
            <person name="Nakahara N."/>
            <person name="Morono Y."/>
            <person name="Ogawara M."/>
            <person name="Takaki Y."/>
            <person name="Takano Y."/>
            <person name="Uematsu K."/>
            <person name="Ikuta T."/>
            <person name="Ito M."/>
            <person name="Matsui Y."/>
            <person name="Miyazaki M."/>
            <person name="Murata K."/>
            <person name="Saito Y."/>
            <person name="Sakai S."/>
            <person name="Song C."/>
            <person name="Tasumi E."/>
            <person name="Yamanaka Y."/>
            <person name="Yamaguchi T."/>
            <person name="Kamagata Y."/>
            <person name="Tamaki H."/>
            <person name="Takai K."/>
        </authorList>
    </citation>
    <scope>NUCLEOTIDE SEQUENCE [LARGE SCALE GENOMIC DNA]</scope>
    <source>
        <strain evidence="4 5">MK-D1</strain>
    </source>
</reference>
<evidence type="ECO:0000256" key="2">
    <source>
        <dbReference type="SAM" id="MobiDB-lite"/>
    </source>
</evidence>
<dbReference type="EMBL" id="CP042905">
    <property type="protein sequence ID" value="QEE15330.1"/>
    <property type="molecule type" value="Genomic_DNA"/>
</dbReference>
<dbReference type="Pfam" id="PF23355">
    <property type="entry name" value="IFT52_GIFT"/>
    <property type="match status" value="1"/>
</dbReference>
<dbReference type="Proteomes" id="UP000321408">
    <property type="component" value="Chromosome"/>
</dbReference>
<dbReference type="RefSeq" id="WP_147662244.1">
    <property type="nucleotide sequence ID" value="NZ_CP042905.2"/>
</dbReference>
<evidence type="ECO:0000256" key="1">
    <source>
        <dbReference type="SAM" id="Coils"/>
    </source>
</evidence>
<protein>
    <recommendedName>
        <fullName evidence="3">IFT52 GIFT domain-containing protein</fullName>
    </recommendedName>
</protein>
<evidence type="ECO:0000313" key="5">
    <source>
        <dbReference type="Proteomes" id="UP000321408"/>
    </source>
</evidence>
<dbReference type="GeneID" id="41329152"/>
<evidence type="ECO:0000313" key="4">
    <source>
        <dbReference type="EMBL" id="QEE15330.1"/>
    </source>
</evidence>
<dbReference type="Gene3D" id="3.40.50.880">
    <property type="match status" value="1"/>
</dbReference>